<evidence type="ECO:0000256" key="2">
    <source>
        <dbReference type="ARBA" id="ARBA00025589"/>
    </source>
</evidence>
<proteinExistence type="inferred from homology"/>
<evidence type="ECO:0000313" key="5">
    <source>
        <dbReference type="EMBL" id="EGF22779.1"/>
    </source>
</evidence>
<dbReference type="GO" id="GO:0005829">
    <property type="term" value="C:cytosol"/>
    <property type="evidence" value="ECO:0007669"/>
    <property type="project" value="TreeGrafter"/>
</dbReference>
<dbReference type="Proteomes" id="UP000005947">
    <property type="component" value="Unassembled WGS sequence"/>
</dbReference>
<dbReference type="Gene3D" id="3.30.1490.100">
    <property type="entry name" value="DNA polymerase, Y-family, little finger domain"/>
    <property type="match status" value="1"/>
</dbReference>
<dbReference type="AlphaFoldDB" id="F1T6Q4"/>
<dbReference type="GeneID" id="93210747"/>
<dbReference type="InterPro" id="IPR043502">
    <property type="entry name" value="DNA/RNA_pol_sf"/>
</dbReference>
<dbReference type="Pfam" id="PF00817">
    <property type="entry name" value="IMS"/>
    <property type="match status" value="1"/>
</dbReference>
<dbReference type="GO" id="GO:0003684">
    <property type="term" value="F:damaged DNA binding"/>
    <property type="evidence" value="ECO:0007669"/>
    <property type="project" value="InterPro"/>
</dbReference>
<dbReference type="Gene3D" id="3.40.1170.60">
    <property type="match status" value="1"/>
</dbReference>
<keyword evidence="6" id="KW-1185">Reference proteome</keyword>
<protein>
    <submittedName>
        <fullName evidence="5">ImpB/MucB/SamB family protein</fullName>
    </submittedName>
</protein>
<dbReference type="EMBL" id="ACGK02000004">
    <property type="protein sequence ID" value="EGF22779.1"/>
    <property type="molecule type" value="Genomic_DNA"/>
</dbReference>
<reference evidence="5 6" key="1">
    <citation type="submission" date="2011-02" db="EMBL/GenBank/DDBJ databases">
        <authorList>
            <person name="Muzny D."/>
            <person name="Qin X."/>
            <person name="Buhay C."/>
            <person name="Dugan-Rocha S."/>
            <person name="Ding Y."/>
            <person name="Chen G."/>
            <person name="Hawes A."/>
            <person name="Holder M."/>
            <person name="Jhangiani S."/>
            <person name="Johnson A."/>
            <person name="Khan Z."/>
            <person name="Li Z."/>
            <person name="Liu W."/>
            <person name="Liu X."/>
            <person name="Perez L."/>
            <person name="Shen H."/>
            <person name="Wang Q."/>
            <person name="Watt J."/>
            <person name="Xi L."/>
            <person name="Xin Y."/>
            <person name="Zhou J."/>
            <person name="Deng J."/>
            <person name="Jiang H."/>
            <person name="Liu Y."/>
            <person name="Qu J."/>
            <person name="Song X.-Z."/>
            <person name="Zhang L."/>
            <person name="Villasana D."/>
            <person name="Johnson A."/>
            <person name="Liu J."/>
            <person name="Liyanage D."/>
            <person name="Lorensuhewa L."/>
            <person name="Robinson T."/>
            <person name="Song A."/>
            <person name="Song B.-B."/>
            <person name="Dinh H."/>
            <person name="Thornton R."/>
            <person name="Coyle M."/>
            <person name="Francisco L."/>
            <person name="Jackson L."/>
            <person name="Javaid M."/>
            <person name="Korchina V."/>
            <person name="Kovar C."/>
            <person name="Mata R."/>
            <person name="Mathew T."/>
            <person name="Ngo R."/>
            <person name="Nguyen L."/>
            <person name="Nguyen N."/>
            <person name="Okwuonu G."/>
            <person name="Ongeri F."/>
            <person name="Pham C."/>
            <person name="Simmons D."/>
            <person name="Wilczek-Boney K."/>
            <person name="Hale W."/>
            <person name="Jakkamsetti A."/>
            <person name="Pham P."/>
            <person name="Ruth R."/>
            <person name="San Lucas F."/>
            <person name="Warren J."/>
            <person name="Zhang J."/>
            <person name="Zhao Z."/>
            <person name="Zhou C."/>
            <person name="Zhu D."/>
            <person name="Lee S."/>
            <person name="Bess C."/>
            <person name="Blankenburg K."/>
            <person name="Forbes L."/>
            <person name="Fu Q."/>
            <person name="Gubbala S."/>
            <person name="Hirani K."/>
            <person name="Jayaseelan J.C."/>
            <person name="Lara F."/>
            <person name="Munidasa M."/>
            <person name="Palculict T."/>
            <person name="Patil S."/>
            <person name="Pu L.-L."/>
            <person name="Saada N."/>
            <person name="Tang L."/>
            <person name="Weissenberger G."/>
            <person name="Zhu Y."/>
            <person name="Hemphill L."/>
            <person name="Shang Y."/>
            <person name="Youmans B."/>
            <person name="Ayvaz T."/>
            <person name="Ross M."/>
            <person name="Santibanez J."/>
            <person name="Aqrawi P."/>
            <person name="Gross S."/>
            <person name="Joshi V."/>
            <person name="Fowler G."/>
            <person name="Nazareth L."/>
            <person name="Reid J."/>
            <person name="Worley K."/>
            <person name="Petrosino J."/>
            <person name="Highlander S."/>
            <person name="Gibbs R."/>
        </authorList>
    </citation>
    <scope>NUCLEOTIDE SEQUENCE [LARGE SCALE GENOMIC DNA]</scope>
    <source>
        <strain evidence="5 6">DSM 15829</strain>
    </source>
</reference>
<dbReference type="Gene3D" id="3.30.70.270">
    <property type="match status" value="1"/>
</dbReference>
<organism evidence="5 6">
    <name type="scientific">Fannyhessea vaginae DSM 15829</name>
    <dbReference type="NCBI Taxonomy" id="525256"/>
    <lineage>
        <taxon>Bacteria</taxon>
        <taxon>Bacillati</taxon>
        <taxon>Actinomycetota</taxon>
        <taxon>Coriobacteriia</taxon>
        <taxon>Coriobacteriales</taxon>
        <taxon>Atopobiaceae</taxon>
        <taxon>Fannyhessea</taxon>
    </lineage>
</organism>
<dbReference type="Pfam" id="PF11799">
    <property type="entry name" value="IMS_C"/>
    <property type="match status" value="1"/>
</dbReference>
<dbReference type="InterPro" id="IPR036775">
    <property type="entry name" value="DNA_pol_Y-fam_lit_finger_sf"/>
</dbReference>
<dbReference type="GO" id="GO:0003887">
    <property type="term" value="F:DNA-directed DNA polymerase activity"/>
    <property type="evidence" value="ECO:0007669"/>
    <property type="project" value="TreeGrafter"/>
</dbReference>
<dbReference type="GO" id="GO:0009432">
    <property type="term" value="P:SOS response"/>
    <property type="evidence" value="ECO:0007669"/>
    <property type="project" value="TreeGrafter"/>
</dbReference>
<feature type="compositionally biased region" description="Polar residues" evidence="3">
    <location>
        <begin position="455"/>
        <end position="466"/>
    </location>
</feature>
<dbReference type="Pfam" id="PF11798">
    <property type="entry name" value="IMS_HHH"/>
    <property type="match status" value="1"/>
</dbReference>
<evidence type="ECO:0000313" key="6">
    <source>
        <dbReference type="Proteomes" id="UP000005947"/>
    </source>
</evidence>
<dbReference type="InterPro" id="IPR043128">
    <property type="entry name" value="Rev_trsase/Diguanyl_cyclase"/>
</dbReference>
<dbReference type="InterPro" id="IPR024728">
    <property type="entry name" value="PolY_HhH_motif"/>
</dbReference>
<dbReference type="InterPro" id="IPR001126">
    <property type="entry name" value="UmuC"/>
</dbReference>
<sequence>MFTLAGYIPFNATSQAHAKATQGLYAQKAAYEHIDALPYMCIDLKTFYASVECADRGLNPFTTNLVVADPDRGEGTICLAVTPALKAQGVRNRCRVYEIPKDITYLKVKPRMQHYVDVSARIRSIYEQFCAPCDIFPYSIDECFIYIAPYIKRYNMSSQQIAQMLIDAVYEQEHICATAGIGSNMFLAKIAMDIIAKHNNAHMGILTKTLFYRDIWHHRPLTDIWGIGSSTAQKLARYGVFDLHGVCGIPNEIMLREFGIGAHTLIHHAWGLDLCTITSIKAYKPQHQSISNGQVLMRDYSEAEAKSICKEMIYDSCLRLIEERNTCSCITLEVMYTNTPLAQINSIDSVYLKNRQHTLHCSHTLSYHTASRSILEQILDTLWDTRVDKDRLIRKICITLGNLKPQAQVTPTLFEGDESHTNEYKLAHATLAVKHKYGKNSLLRGTSLLPHATGRQRNQQIGGHHA</sequence>
<dbReference type="SUPFAM" id="SSF56672">
    <property type="entry name" value="DNA/RNA polymerases"/>
    <property type="match status" value="1"/>
</dbReference>
<dbReference type="RefSeq" id="WP_006303315.1">
    <property type="nucleotide sequence ID" value="NZ_ACGK02000004.1"/>
</dbReference>
<dbReference type="GO" id="GO:0042276">
    <property type="term" value="P:error-prone translesion synthesis"/>
    <property type="evidence" value="ECO:0007669"/>
    <property type="project" value="TreeGrafter"/>
</dbReference>
<evidence type="ECO:0000259" key="4">
    <source>
        <dbReference type="PROSITE" id="PS50173"/>
    </source>
</evidence>
<comment type="caution">
    <text evidence="5">The sequence shown here is derived from an EMBL/GenBank/DDBJ whole genome shotgun (WGS) entry which is preliminary data.</text>
</comment>
<dbReference type="PANTHER" id="PTHR11076:SF35">
    <property type="entry name" value="DNA REPAIR PROTEIN HOMOLOG YOBH"/>
    <property type="match status" value="1"/>
</dbReference>
<dbReference type="GO" id="GO:0006281">
    <property type="term" value="P:DNA repair"/>
    <property type="evidence" value="ECO:0007669"/>
    <property type="project" value="InterPro"/>
</dbReference>
<gene>
    <name evidence="5" type="ORF">HMPREF0091_11105</name>
</gene>
<dbReference type="OrthoDB" id="9808813at2"/>
<feature type="region of interest" description="Disordered" evidence="3">
    <location>
        <begin position="447"/>
        <end position="466"/>
    </location>
</feature>
<dbReference type="eggNOG" id="COG0389">
    <property type="taxonomic scope" value="Bacteria"/>
</dbReference>
<evidence type="ECO:0000256" key="3">
    <source>
        <dbReference type="SAM" id="MobiDB-lite"/>
    </source>
</evidence>
<comment type="function">
    <text evidence="2">Poorly processive, error-prone DNA polymerase involved in untargeted mutagenesis. Copies undamaged DNA at stalled replication forks, which arise in vivo from mismatched or misaligned primer ends. These misaligned primers can be extended by PolIV. Exhibits no 3'-5' exonuclease (proofreading) activity. May be involved in translesional synthesis, in conjunction with the beta clamp from PolIII.</text>
</comment>
<dbReference type="InterPro" id="IPR050116">
    <property type="entry name" value="DNA_polymerase-Y"/>
</dbReference>
<comment type="similarity">
    <text evidence="1">Belongs to the DNA polymerase type-Y family.</text>
</comment>
<name>F1T6Q4_9ACTN</name>
<dbReference type="PROSITE" id="PS50173">
    <property type="entry name" value="UMUC"/>
    <property type="match status" value="1"/>
</dbReference>
<accession>F1T6Q4</accession>
<dbReference type="InterPro" id="IPR017961">
    <property type="entry name" value="DNA_pol_Y-fam_little_finger"/>
</dbReference>
<dbReference type="Gene3D" id="1.10.150.20">
    <property type="entry name" value="5' to 3' exonuclease, C-terminal subdomain"/>
    <property type="match status" value="1"/>
</dbReference>
<evidence type="ECO:0000256" key="1">
    <source>
        <dbReference type="ARBA" id="ARBA00010945"/>
    </source>
</evidence>
<feature type="domain" description="UmuC" evidence="4">
    <location>
        <begin position="39"/>
        <end position="228"/>
    </location>
</feature>
<dbReference type="PANTHER" id="PTHR11076">
    <property type="entry name" value="DNA REPAIR POLYMERASE UMUC / TRANSFERASE FAMILY MEMBER"/>
    <property type="match status" value="1"/>
</dbReference>